<dbReference type="GO" id="GO:0008270">
    <property type="term" value="F:zinc ion binding"/>
    <property type="evidence" value="ECO:0007669"/>
    <property type="project" value="InterPro"/>
</dbReference>
<dbReference type="AlphaFoldDB" id="A0AAW9HTZ5"/>
<sequence>MTNIRTTHVGSLPRPAGLLEDNARHARGELSDAQFAQKLDAYIAEVVKKQHDIGLDIINDGEYGHIMTETVDYGAWWWYSFQRLGGLEFTDTDLHAGETTGGGAVELTSFDNRRDWQKFRDAYTDPDSGIHQAKRQEVKMPTITSELTYIGHEQTKRDIDLTLKALRANGLDAKDGFIAALAPASASRLTNNFYETDDDILFAAAKALREEYKLITDAGLTVQLDDPALCEAWDQVNPEPPLDKYREWVERRIEAINFAIEGIDPSLLRLHVCWGSWHGPHTTDIPFKDIVDIVLKVKAQGITFEAANARHAHEWAIWKDVKLPEDKVLIPGVVSHSTNVVEHPELVAQRIKNFTDLVGRDRVIASTDCGLGGRIYPSIAWAKLEALAEGTRIVNK</sequence>
<proteinExistence type="predicted"/>
<dbReference type="GO" id="GO:0009086">
    <property type="term" value="P:methionine biosynthetic process"/>
    <property type="evidence" value="ECO:0007669"/>
    <property type="project" value="InterPro"/>
</dbReference>
<name>A0AAW9HTZ5_9ACTO</name>
<organism evidence="2 3">
    <name type="scientific">Actinotignum urinale</name>
    <dbReference type="NCBI Taxonomy" id="190146"/>
    <lineage>
        <taxon>Bacteria</taxon>
        <taxon>Bacillati</taxon>
        <taxon>Actinomycetota</taxon>
        <taxon>Actinomycetes</taxon>
        <taxon>Actinomycetales</taxon>
        <taxon>Actinomycetaceae</taxon>
        <taxon>Actinotignum</taxon>
    </lineage>
</organism>
<feature type="domain" description="Cobalamin-independent methionine synthase MetE C-terminal/archaeal" evidence="1">
    <location>
        <begin position="198"/>
        <end position="376"/>
    </location>
</feature>
<protein>
    <submittedName>
        <fullName evidence="2">Cobalamin-independent methionine synthase II family protein</fullName>
    </submittedName>
</protein>
<dbReference type="Proteomes" id="UP001281731">
    <property type="component" value="Unassembled WGS sequence"/>
</dbReference>
<dbReference type="Gene3D" id="3.20.20.210">
    <property type="match status" value="1"/>
</dbReference>
<evidence type="ECO:0000259" key="1">
    <source>
        <dbReference type="Pfam" id="PF01717"/>
    </source>
</evidence>
<reference evidence="2" key="1">
    <citation type="submission" date="2023-10" db="EMBL/GenBank/DDBJ databases">
        <title>Whole Genome based description of the genera Actinobaculum and Actinotignum reveals a complex phylogenetic relationship within the species included in the genus Actinotignum.</title>
        <authorList>
            <person name="Jensen C.S."/>
            <person name="Dargis R."/>
            <person name="Kemp M."/>
            <person name="Christensen J.J."/>
        </authorList>
    </citation>
    <scope>NUCLEOTIDE SEQUENCE</scope>
    <source>
        <strain evidence="2">SLA_B511</strain>
    </source>
</reference>
<evidence type="ECO:0000313" key="3">
    <source>
        <dbReference type="Proteomes" id="UP001281731"/>
    </source>
</evidence>
<dbReference type="GO" id="GO:0003871">
    <property type="term" value="F:5-methyltetrahydropteroyltriglutamate-homocysteine S-methyltransferase activity"/>
    <property type="evidence" value="ECO:0007669"/>
    <property type="project" value="InterPro"/>
</dbReference>
<dbReference type="SUPFAM" id="SSF51726">
    <property type="entry name" value="UROD/MetE-like"/>
    <property type="match status" value="1"/>
</dbReference>
<dbReference type="InterPro" id="IPR002629">
    <property type="entry name" value="Met_Synth_C/arc"/>
</dbReference>
<dbReference type="PANTHER" id="PTHR43844">
    <property type="entry name" value="METHIONINE SYNTHASE"/>
    <property type="match status" value="1"/>
</dbReference>
<dbReference type="CDD" id="cd03311">
    <property type="entry name" value="CIMS_C_terminal_like"/>
    <property type="match status" value="1"/>
</dbReference>
<dbReference type="RefSeq" id="WP_320756227.1">
    <property type="nucleotide sequence ID" value="NZ_JAWNGC010000001.1"/>
</dbReference>
<comment type="caution">
    <text evidence="2">The sequence shown here is derived from an EMBL/GenBank/DDBJ whole genome shotgun (WGS) entry which is preliminary data.</text>
</comment>
<feature type="domain" description="Cobalamin-independent methionine synthase MetE C-terminal/archaeal" evidence="1">
    <location>
        <begin position="5"/>
        <end position="63"/>
    </location>
</feature>
<dbReference type="Pfam" id="PF01717">
    <property type="entry name" value="Meth_synt_2"/>
    <property type="match status" value="2"/>
</dbReference>
<dbReference type="EMBL" id="JAWNGC010000001">
    <property type="protein sequence ID" value="MDY5154334.1"/>
    <property type="molecule type" value="Genomic_DNA"/>
</dbReference>
<dbReference type="PANTHER" id="PTHR43844:SF2">
    <property type="entry name" value="SYNTHASE, VITAMIN-B12 INDEPENDENT, PUTATIVE (AFU_ORTHOLOGUE AFUA_3G12060)-RELATED"/>
    <property type="match status" value="1"/>
</dbReference>
<evidence type="ECO:0000313" key="2">
    <source>
        <dbReference type="EMBL" id="MDY5154334.1"/>
    </source>
</evidence>
<accession>A0AAW9HTZ5</accession>
<dbReference type="InterPro" id="IPR038071">
    <property type="entry name" value="UROD/MetE-like_sf"/>
</dbReference>
<gene>
    <name evidence="2" type="ORF">R6G80_01130</name>
</gene>